<evidence type="ECO:0000256" key="2">
    <source>
        <dbReference type="ARBA" id="ARBA00012438"/>
    </source>
</evidence>
<dbReference type="HOGENOM" id="CLU_720986_0_0_9"/>
<feature type="transmembrane region" description="Helical" evidence="9">
    <location>
        <begin position="7"/>
        <end position="26"/>
    </location>
</feature>
<evidence type="ECO:0000256" key="6">
    <source>
        <dbReference type="ARBA" id="ARBA00022777"/>
    </source>
</evidence>
<dbReference type="Proteomes" id="UP000008467">
    <property type="component" value="Chromosome"/>
</dbReference>
<dbReference type="GO" id="GO:0016020">
    <property type="term" value="C:membrane"/>
    <property type="evidence" value="ECO:0007669"/>
    <property type="project" value="InterPro"/>
</dbReference>
<keyword evidence="9" id="KW-0472">Membrane</keyword>
<dbReference type="InterPro" id="IPR036890">
    <property type="entry name" value="HATPase_C_sf"/>
</dbReference>
<dbReference type="Gene3D" id="1.20.5.1930">
    <property type="match status" value="1"/>
</dbReference>
<proteinExistence type="predicted"/>
<evidence type="ECO:0000256" key="9">
    <source>
        <dbReference type="SAM" id="Phobius"/>
    </source>
</evidence>
<keyword evidence="12" id="KW-1185">Reference proteome</keyword>
<evidence type="ECO:0000313" key="11">
    <source>
        <dbReference type="EMBL" id="ADZ84882.1"/>
    </source>
</evidence>
<dbReference type="PANTHER" id="PTHR24421">
    <property type="entry name" value="NITRATE/NITRITE SENSOR PROTEIN NARX-RELATED"/>
    <property type="match status" value="1"/>
</dbReference>
<name>F2JPU7_CELLD</name>
<comment type="catalytic activity">
    <reaction evidence="1">
        <text>ATP + protein L-histidine = ADP + protein N-phospho-L-histidine.</text>
        <dbReference type="EC" id="2.7.13.3"/>
    </reaction>
</comment>
<keyword evidence="6 11" id="KW-0418">Kinase</keyword>
<evidence type="ECO:0000256" key="4">
    <source>
        <dbReference type="ARBA" id="ARBA00022679"/>
    </source>
</evidence>
<feature type="domain" description="Signal transduction histidine kinase subgroup 3 dimerisation and phosphoacceptor" evidence="10">
    <location>
        <begin position="192"/>
        <end position="256"/>
    </location>
</feature>
<keyword evidence="9" id="KW-1133">Transmembrane helix</keyword>
<dbReference type="InterPro" id="IPR050482">
    <property type="entry name" value="Sensor_HK_TwoCompSys"/>
</dbReference>
<evidence type="ECO:0000313" key="12">
    <source>
        <dbReference type="Proteomes" id="UP000008467"/>
    </source>
</evidence>
<evidence type="ECO:0000256" key="3">
    <source>
        <dbReference type="ARBA" id="ARBA00022553"/>
    </source>
</evidence>
<accession>F2JPU7</accession>
<dbReference type="eggNOG" id="COG4585">
    <property type="taxonomic scope" value="Bacteria"/>
</dbReference>
<protein>
    <recommendedName>
        <fullName evidence="2">histidine kinase</fullName>
        <ecNumber evidence="2">2.7.13.3</ecNumber>
    </recommendedName>
</protein>
<dbReference type="PANTHER" id="PTHR24421:SF10">
    <property type="entry name" value="NITRATE_NITRITE SENSOR PROTEIN NARQ"/>
    <property type="match status" value="1"/>
</dbReference>
<dbReference type="GO" id="GO:0046983">
    <property type="term" value="F:protein dimerization activity"/>
    <property type="evidence" value="ECO:0007669"/>
    <property type="project" value="InterPro"/>
</dbReference>
<reference evidence="11 12" key="1">
    <citation type="journal article" date="2011" name="J. Bacteriol.">
        <title>Complete genome sequence of the cellulose-degrading bacterium Cellulosilyticum lentocellum.</title>
        <authorList>
            <consortium name="US DOE Joint Genome Institute"/>
            <person name="Miller D.A."/>
            <person name="Suen G."/>
            <person name="Bruce D."/>
            <person name="Copeland A."/>
            <person name="Cheng J.F."/>
            <person name="Detter C."/>
            <person name="Goodwin L.A."/>
            <person name="Han C.S."/>
            <person name="Hauser L.J."/>
            <person name="Land M.L."/>
            <person name="Lapidus A."/>
            <person name="Lucas S."/>
            <person name="Meincke L."/>
            <person name="Pitluck S."/>
            <person name="Tapia R."/>
            <person name="Teshima H."/>
            <person name="Woyke T."/>
            <person name="Fox B.G."/>
            <person name="Angert E.R."/>
            <person name="Currie C.R."/>
        </authorList>
    </citation>
    <scope>NUCLEOTIDE SEQUENCE [LARGE SCALE GENOMIC DNA]</scope>
    <source>
        <strain evidence="12">ATCC 49066 / DSM 5427 / NCIMB 11756 / RHM5</strain>
    </source>
</reference>
<keyword evidence="4" id="KW-0808">Transferase</keyword>
<keyword evidence="5" id="KW-0547">Nucleotide-binding</keyword>
<feature type="transmembrane region" description="Helical" evidence="9">
    <location>
        <begin position="32"/>
        <end position="50"/>
    </location>
</feature>
<evidence type="ECO:0000256" key="7">
    <source>
        <dbReference type="ARBA" id="ARBA00022840"/>
    </source>
</evidence>
<keyword evidence="8" id="KW-0902">Two-component regulatory system</keyword>
<dbReference type="STRING" id="642492.Clole_3188"/>
<dbReference type="KEGG" id="cle:Clole_3188"/>
<evidence type="ECO:0000256" key="1">
    <source>
        <dbReference type="ARBA" id="ARBA00000085"/>
    </source>
</evidence>
<dbReference type="Gene3D" id="3.30.565.10">
    <property type="entry name" value="Histidine kinase-like ATPase, C-terminal domain"/>
    <property type="match status" value="1"/>
</dbReference>
<sequence>MKETTRVFAIYKVIALAISLVFMQQYSKETVFITGSALAFLCIFIIMYALDLKCNGWKRESLKGKWLGKVNLFLILLLEGVLLGLGIEEWQPIFIVLGIELISYLTEEHDFYGLSVAGFIVMLGIYPGSINLVLINILVLITLLITINDSKKLSFYKILNRDQREQLIHLEEQIKDNERLIKTIKYSAVLEERNRLSARLHDKIGHSISSSIIMLEAAMLQMKKDQEKALISMQKATAHLREGVDDIRKALREERPIRSDLGSSDIQLLLDEANAKYELHTIYRTEGDLEQVNLELWQCIKENVGELLTNVLKHSKASAFTVEIKVMTAMVKVSYYDNGVCKGKLIKGLGLEAVEERTIKCNGKCFFEMNEMGFKVINIFLIS</sequence>
<feature type="transmembrane region" description="Helical" evidence="9">
    <location>
        <begin position="70"/>
        <end position="87"/>
    </location>
</feature>
<dbReference type="GO" id="GO:0000155">
    <property type="term" value="F:phosphorelay sensor kinase activity"/>
    <property type="evidence" value="ECO:0007669"/>
    <property type="project" value="InterPro"/>
</dbReference>
<dbReference type="RefSeq" id="WP_013658160.1">
    <property type="nucleotide sequence ID" value="NC_015275.1"/>
</dbReference>
<dbReference type="EC" id="2.7.13.3" evidence="2"/>
<dbReference type="InterPro" id="IPR011712">
    <property type="entry name" value="Sig_transdc_His_kin_sub3_dim/P"/>
</dbReference>
<feature type="transmembrane region" description="Helical" evidence="9">
    <location>
        <begin position="114"/>
        <end position="147"/>
    </location>
</feature>
<dbReference type="AlphaFoldDB" id="F2JPU7"/>
<evidence type="ECO:0000256" key="5">
    <source>
        <dbReference type="ARBA" id="ARBA00022741"/>
    </source>
</evidence>
<gene>
    <name evidence="11" type="ordered locus">Clole_3188</name>
</gene>
<evidence type="ECO:0000259" key="10">
    <source>
        <dbReference type="Pfam" id="PF07730"/>
    </source>
</evidence>
<dbReference type="Pfam" id="PF07730">
    <property type="entry name" value="HisKA_3"/>
    <property type="match status" value="1"/>
</dbReference>
<keyword evidence="7" id="KW-0067">ATP-binding</keyword>
<dbReference type="GO" id="GO:0005524">
    <property type="term" value="F:ATP binding"/>
    <property type="evidence" value="ECO:0007669"/>
    <property type="project" value="UniProtKB-KW"/>
</dbReference>
<evidence type="ECO:0000256" key="8">
    <source>
        <dbReference type="ARBA" id="ARBA00023012"/>
    </source>
</evidence>
<organism evidence="11 12">
    <name type="scientific">Cellulosilyticum lentocellum (strain ATCC 49066 / DSM 5427 / NCIMB 11756 / RHM5)</name>
    <name type="common">Clostridium lentocellum</name>
    <dbReference type="NCBI Taxonomy" id="642492"/>
    <lineage>
        <taxon>Bacteria</taxon>
        <taxon>Bacillati</taxon>
        <taxon>Bacillota</taxon>
        <taxon>Clostridia</taxon>
        <taxon>Lachnospirales</taxon>
        <taxon>Cellulosilyticaceae</taxon>
        <taxon>Cellulosilyticum</taxon>
    </lineage>
</organism>
<keyword evidence="9" id="KW-0812">Transmembrane</keyword>
<dbReference type="EMBL" id="CP002582">
    <property type="protein sequence ID" value="ADZ84882.1"/>
    <property type="molecule type" value="Genomic_DNA"/>
</dbReference>
<keyword evidence="3" id="KW-0597">Phosphoprotein</keyword>